<protein>
    <submittedName>
        <fullName evidence="2">Uncharacterized protein</fullName>
    </submittedName>
</protein>
<keyword evidence="1" id="KW-1133">Transmembrane helix</keyword>
<organism evidence="2">
    <name type="scientific">Siphoviridae sp. ctX581</name>
    <dbReference type="NCBI Taxonomy" id="2826365"/>
    <lineage>
        <taxon>Viruses</taxon>
        <taxon>Duplodnaviria</taxon>
        <taxon>Heunggongvirae</taxon>
        <taxon>Uroviricota</taxon>
        <taxon>Caudoviricetes</taxon>
    </lineage>
</organism>
<evidence type="ECO:0000256" key="1">
    <source>
        <dbReference type="SAM" id="Phobius"/>
    </source>
</evidence>
<reference evidence="2" key="1">
    <citation type="journal article" date="2021" name="Proc. Natl. Acad. Sci. U.S.A.">
        <title>A Catalog of Tens of Thousands of Viruses from Human Metagenomes Reveals Hidden Associations with Chronic Diseases.</title>
        <authorList>
            <person name="Tisza M.J."/>
            <person name="Buck C.B."/>
        </authorList>
    </citation>
    <scope>NUCLEOTIDE SEQUENCE</scope>
    <source>
        <strain evidence="2">CtX581</strain>
    </source>
</reference>
<accession>A0A8S5ME51</accession>
<keyword evidence="1" id="KW-0812">Transmembrane</keyword>
<evidence type="ECO:0000313" key="2">
    <source>
        <dbReference type="EMBL" id="DAD80359.1"/>
    </source>
</evidence>
<proteinExistence type="predicted"/>
<keyword evidence="1" id="KW-0472">Membrane</keyword>
<sequence>MNSFNCFRFNNLIYVCSYICIYLNITIVRLFEFFNLVLF</sequence>
<feature type="transmembrane region" description="Helical" evidence="1">
    <location>
        <begin position="12"/>
        <end position="31"/>
    </location>
</feature>
<dbReference type="EMBL" id="BK014883">
    <property type="protein sequence ID" value="DAD80359.1"/>
    <property type="molecule type" value="Genomic_DNA"/>
</dbReference>
<name>A0A8S5ME51_9CAUD</name>